<dbReference type="PROSITE" id="PS50268">
    <property type="entry name" value="CADHERIN_2"/>
    <property type="match status" value="8"/>
</dbReference>
<feature type="domain" description="Cadherin" evidence="4">
    <location>
        <begin position="1584"/>
        <end position="1691"/>
    </location>
</feature>
<keyword evidence="3" id="KW-0732">Signal</keyword>
<sequence length="4988" mass="534768">MGAFLSPSTASTLFILLLLTLLLSPSYSWCEACDATRCVEDGQTWAQPNPGQHSACGTESCGKGKTCTKTCSVRTSYLCSNKAGYNTNGVDCAAGKYSTQGNACTNCAAGKISAAKAGSCSSCAAGKKANSWKTACDNCGAGTWSSATSDSCSGCATGKYSGAGSSACTSCGGGKYLSNSATGTESSACTVCQHGKYSTGTVNSCTDCAAGYYIADNGVQASEHDNVADCDKCGTGTYSAAGASGCTSCQPGKYSEFSGNDPRTTCQFCAKGTFAETGWSACAVCGQGKYRDTTGATSASDCANCPTGRYNDEGSSQASENDALADCEICSSGTANPNSGSTSAASCVACPAGKFAPASESASCSTCADGQFTNIAGQPNCDSCEAGKYSNDAKTGCESCPAGKVSTSGEHGISSCENCVAGKYTTDSINCVVCSSGKYAAGSATRTSCTNCAAGKYNSYDATNAARHDLEADCIVCPQGKAQPSTGQASCASCAAGTYGTGTGYTRVDQCTVCGSGKYSLTSSSAVDANGVTSCVSCAAGKSLPYSSTAYALKIQHDQEADCVNCEAGKFSSSPASASCTICPAGKYQETPGVSFCNLCAIGRYNPDAGSDVSKHTSSEGDSCLLCTAGKYQNIAGQESCMQCVAGKKSSATGASDVSTCTDCANGKYSLIGQSACTDCPAGKSLASFGEKVEDCNDCETGKYYAGTGATACTVCGQGKYVSTTAATVCDSCGTGKFLSDSSSDRTKHDEAADCSSCSPGKYQSNVGQSSCSDCGKGKTSTTEATICSDCSLGTFADSVGSSSCERCGAGKFADAGGAEECQFCPDGRYSNDLGFEVCLACPEGKYNNAAEQGDLRTSCVTCTAGKYAPLVEGADQCADCEEGKYSDTEGTAESCDNCQANSYQPNTGQFFCIGCPLGQSSVEGSTSCSACAGVITGGGCLVCSKGYYAGSSSCMECYGGSRSNGGATTSCSPCEAGKFSSKDYGEEDGEECPSACNTCAICGAGKYSNIASISCTECPAGKISKQNSVTMLYDSCEDCPAGKVTESDGQTTCSTCTAGKYASAGASRCTDCTAGKISSSNAGSCSLCDEGKYSAAGSSICTSCSKGKYADQAGMGNCVDCPSGKFAAELEKANCDDCVVGKYSASGQDSCALCSAGKTSAAGSYLCSDCLAGFFSDEGSLVGCQQCPAGKFAAFSSTAECSLCTTGYYCHVRSTSTEAGSTNSEEHKCGQDTSGDDITNPSSKYCPEGSSAPQPVQTGYYSTPTIMDNNVRQGQAPCPSSYYCYMGERVSFLEWAAGSCSTEDSAVQVEIVEVVNSPSQVTTVVHNFDIDKNTNTPAELTLSSKTFEVVRITDNSESGSSCVNANGLSADGSDFTFGGTETLKLTGNIDYESCKDGLTLTVKAVGDFDGNCYDSSSPCGSEDSEECSVNIKVNNLNEPPYWLDPQTEDPGEACYMPSITFYVPEKTSEFTEFGGNLEDCVLDPDESETVIFTVGACSDDTDACKGAKMFDVRDCGGKLFIREGTEAQSLLKYDMVTKGDPPSNIPDNTYTVTVAATDTGSLSANREITVVLTNVNDAPFWESDMPTTFTINENSSPNFEAADVSPYATDDDKDDLSFSIIQNDQTESGEDAFTIEELSGKIRTTDKFDFEVKATYHIKLAVTDGNETTIPAESPLLKIQVNNINDLPYWNNGDDGSPRESITFQFAETVAGETDASLTTQTGDIVADITSLAGDQDTDDFFGSDPESLQYVLKTTDGGTSTDFEVVKDSANTRIKVIRDTTANPFNFESAENVFTLKLYVKDDQSGTEEVNPIDLEMRLVDINEPPAFTLPGQIVEVLETICASDGEHDRNIEGGVETCYPIGNGDEVAKIEAIDVDGGQDIFMSIETADVPFVITGSQESDTGSKLFSIALTGELDFEVLNTYTVRLKVSDGQKQLEDDITIKVLNCNERPVVTRENNARTVYENSKGSFVIPTSAITVTDGDNANDVTDTFTYNIVGGSGAAFFEITNDGKFKVLDTVRLDYELVQEYYLIVEVMDDNSNTPESLGIPAISEQVTFTVNVLNVNEAPYFFMNITADSEGGSASVTESMKKGDLIYSVEGADYDLANDIVDEDLDFEIIHHDYLFEADGTTCNNPLEPAESKKGYKCCVDAEAVEVFKPAGETKLAELRMRTDLSATALPFNNLDGCLLPIRISATDQGKARRDDTSATPLTSASPLVVHLNVTGSNNNPVIYNQEFGNTFVTCDLTTPGDPGCINENSASGTEIATVAAMDPDDGQILTYKIYSQRQAFDAFEMDRFSINNKTGVLAVTAIGAGNLNFENEVDGVVYNQFNLTIGVYDDQKPPLGDLATVTIRLSNVNEPPIFSLPPRFEISEYVNNPDKPVPGMYGENEVVQLPNFIAASDEDTADIKGLTYSLKEGTPENFPFTLTTKTDNDGQNTAFFSLKAKQYLDYEDPSVKGVYQCSVTVTDTAGNAVDLVNVPIYVKDENEPPDWEFKDTRTTVDSVEIFKFDAEERAEIGSTIGSVAVVDPEGDIIVYSITENESGQAGVASSLFKINDSGGLELIAALDYEDETEYMIKVSATESGRESPNSITSDVKIKVVDVNDMVINSITPTQLSAGGGTEVVISGKDFGPKNPLISEVDIDAIYYGSDGIIYIPANCVFNDVGVVGGTNPRDRDNTFITCETVAGVGQNHEWNVTISYKPLLDPKATWTTKGSIEDGLATSYDAPVINSVVNAEGMSTPGGDTVVLEGINFGPLYKDCGKVDSFTCENYPLDDSEPTFACGNDCRTEAAGGACNADGNACNRHPDFYISDAVEVYYGPLDNKIKYQCKNAKVTVAGTKVECISAEGVGNKFYWSIKVGSRDPKSDFSKLTDQTSQYSNPYYYEDSSYLPPELISAHADLLPNGAATKSGMISLEGENLGIDGGELTLSFGNAYHSSLPLEEWYTTTDCVMHVPHKKVNCSSVPGVGTNLLFEAEIAGLGSNRITSEVSYVKPIIIAPAGLDNAVNGQGAVDAKTKGGQEIHIFGENFGPAGDPFPAEMKYGGDDGLKYTATGCYVSNSYNKITCTSSSGTGFDHSAHIFVGGQQSNEYDAQIAYARPSVHYFKPLWESVVGKTAEGASTPGGEWIVVHGENFGTVSDNAIDSITYGPNGVEFHPCLNNKQHPDSCECRLMVDHEQIRCNTTEGSGKMHRWIIKIDGQNSTVSTTSYDRPTIESITGLGATDASCDGGQAITITGKNFGPGQKYLGDVTYGPSGTEYVADNCQYVSHFEITCETAKGLGKELSWLVSVDGQLSDLSATTTNYKTPVISKVYLETGKTAGGSLHRINGTDFGVKVPNSYIEVLFDGVPIVLDGVSSTKAIQGSYLSGREPDGVDFIEFTLPPMTVLDQAKEVKMHVGHASHNVDQYSNTQSFSYGHPYLDTIENLEGDPYGLTQDPTTDLVIRGENFGTSEISSVYINDIEQPVATPSTDEAGIKAWTHEMIAVKYVGTSGTVHIQVGDLISNNQTFNKSSPELLMVDPYLPHSEGFRTVGETKYQGHVNPGLDEIRLAGCHFQKNEDNIRIEVGGVDCPLVLGSLKVVEENDPETEFCVGEKNELREVTCKVPEGTGAMDEVVLIRGGNPNFRGNETIFLHYLPPEVDSFSPTLCDTDGDEVIVSGDNFGNKKELVTIKMGGRELEIKDGTFSHTSFTVIVPPGEGVPKLINITVDGQTNITSRNHPGVFRYYYPTIFSVNPDFLDTTGGEVELTGEYFGRFGKAIASLYDSVTDSHLDDIEVNIGSQTQESMQITVGEGQGVTQVALNVSGNIAKFDLPFKPPSLNDQTIYVDTRGGQIVELLGNNFGVGNNFKISIRDPNAQEETVYDDQPGANKNMFPHPEGYTIDDSQPELVPPADFTHTGLKFKTPEGQNSRTTALELLLVVAGQESNTITFDYLPPSVANVSMCFSDSVSEVYKLECQTDRDGNIQPIGADCDPYDGENGGCGLKTDGGYTLVLTGANFGNPTAGVQSVFFGDRKLVDEIDADVSSGVAQEVAFISHTEIRVRIPPGVGTNVPIVVKVGDREGLASLFSYDPPYVEDISPAKPNAEGDILTIVGNNFGPTLELAYKYGPISILIGQTKYDENRRNYTEWVNCPGPSFGMDQEFPIWQQKGTSTPYLWCALPRTTVGPKHIMISVAGRNVTVHKDDTDFSPKCMASYYGQEEDGIFWGPILDLCKDECSLASAKCIDSWDAQNRSHTREECVGLKHCTKIEDLNYEETQRIRNCTVLSRQDEYCRPCPGGATCEVNTQFDEEPVSMEGYWRLELPTSPETCFEDYPERKHRTHCYGVYPCNPAEACAGDNTCAFGYTGEKCDSCCDMMHRYVTDDYGRKVDNPECWNEDGERIKYFRQYGECAPCPSNPWMIVAILLGGACFGGSIAYVMKKKHVSLGIFSIGVDYLQILALLSATKTPWPQVILDLYTWLSAFNFNINITAPECAFELAYEDKWRMIMIMPSFMMGGVLVYNYFMVLVNKFLLNKHGKDIFAHSYRAFGIAVTIMYYIYLNLSMTALEVFNCSVVELEDPLTGELVSDGKQYMQETNWVCYEEGSLQVFLIPYAIVGLGIYSVGYPLFTAWALLTPEMARKSREDQILRAQDLGYTRKTNPHCYEHRLKYGKLYYYYKPKCWYWTLVVLAKKFSIASISLLFRANATFQMCMIVLCIFIAAVFQVKFQPFMSMSEREEVIKDHRDAVAEFNEEIERRRGGSLTARKKKFQLGTMEATDVVSATADYFWNYNTVETVLLASSILVNLFGLMFESNFLKEGTAPYETLANLTLTVITVTLCYIIIVVWSEIVVAVFPSFHCSFVNRFRSANEEEEEDLTMERESQKLHLELQTLEFSSNPLFQGGGKGDDGAVKALSEEDMIKQVKSHPEFIKMATDLKELNMQLRESKKAGAESKEKAKFAKFKMVVLKGKEDFSSSFSVPNDDVSAMAGSYQGENTFAATNPMARR</sequence>
<organism evidence="5 6">
    <name type="scientific">Triparma strigata</name>
    <dbReference type="NCBI Taxonomy" id="1606541"/>
    <lineage>
        <taxon>Eukaryota</taxon>
        <taxon>Sar</taxon>
        <taxon>Stramenopiles</taxon>
        <taxon>Ochrophyta</taxon>
        <taxon>Bolidophyceae</taxon>
        <taxon>Parmales</taxon>
        <taxon>Triparmaceae</taxon>
        <taxon>Triparma</taxon>
    </lineage>
</organism>
<dbReference type="InterPro" id="IPR015919">
    <property type="entry name" value="Cadherin-like_sf"/>
</dbReference>
<protein>
    <recommendedName>
        <fullName evidence="4">Cadherin domain-containing protein</fullName>
    </recommendedName>
</protein>
<dbReference type="InterPro" id="IPR001368">
    <property type="entry name" value="TNFR/NGFR_Cys_rich_reg"/>
</dbReference>
<evidence type="ECO:0000313" key="6">
    <source>
        <dbReference type="Proteomes" id="UP001165085"/>
    </source>
</evidence>
<dbReference type="SUPFAM" id="SSF57184">
    <property type="entry name" value="Growth factor receptor domain"/>
    <property type="match status" value="4"/>
</dbReference>
<evidence type="ECO:0000313" key="5">
    <source>
        <dbReference type="EMBL" id="GMH64526.1"/>
    </source>
</evidence>
<dbReference type="Gene3D" id="2.60.40.10">
    <property type="entry name" value="Immunoglobulins"/>
    <property type="match status" value="4"/>
</dbReference>
<evidence type="ECO:0000256" key="1">
    <source>
        <dbReference type="SAM" id="MobiDB-lite"/>
    </source>
</evidence>
<dbReference type="InterPro" id="IPR014756">
    <property type="entry name" value="Ig_E-set"/>
</dbReference>
<feature type="chain" id="PRO_5040899720" description="Cadherin domain-containing protein" evidence="3">
    <location>
        <begin position="29"/>
        <end position="4988"/>
    </location>
</feature>
<dbReference type="CDD" id="cd00603">
    <property type="entry name" value="IPT_PCSR"/>
    <property type="match status" value="1"/>
</dbReference>
<feature type="transmembrane region" description="Helical" evidence="2">
    <location>
        <begin position="4777"/>
        <end position="4793"/>
    </location>
</feature>
<dbReference type="SUPFAM" id="SSF49313">
    <property type="entry name" value="Cadherin-like"/>
    <property type="match status" value="4"/>
</dbReference>
<feature type="transmembrane region" description="Helical" evidence="2">
    <location>
        <begin position="4522"/>
        <end position="4541"/>
    </location>
</feature>
<reference evidence="6" key="1">
    <citation type="journal article" date="2023" name="Commun. Biol.">
        <title>Genome analysis of Parmales, the sister group of diatoms, reveals the evolutionary specialization of diatoms from phago-mixotrophs to photoautotrophs.</title>
        <authorList>
            <person name="Ban H."/>
            <person name="Sato S."/>
            <person name="Yoshikawa S."/>
            <person name="Yamada K."/>
            <person name="Nakamura Y."/>
            <person name="Ichinomiya M."/>
            <person name="Sato N."/>
            <person name="Blanc-Mathieu R."/>
            <person name="Endo H."/>
            <person name="Kuwata A."/>
            <person name="Ogata H."/>
        </authorList>
    </citation>
    <scope>NUCLEOTIDE SEQUENCE [LARGE SCALE GENOMIC DNA]</scope>
    <source>
        <strain evidence="6">NIES 3701</strain>
    </source>
</reference>
<dbReference type="PANTHER" id="PTHR46967:SF1">
    <property type="entry name" value="KERATIN-ASSOCIATED PROTEIN 16-1-LIKE"/>
    <property type="match status" value="1"/>
</dbReference>
<dbReference type="SMART" id="SM00112">
    <property type="entry name" value="CA"/>
    <property type="match status" value="6"/>
</dbReference>
<dbReference type="EMBL" id="BRXY01000095">
    <property type="protein sequence ID" value="GMH64526.1"/>
    <property type="molecule type" value="Genomic_DNA"/>
</dbReference>
<dbReference type="Proteomes" id="UP001165085">
    <property type="component" value="Unassembled WGS sequence"/>
</dbReference>
<feature type="transmembrane region" description="Helical" evidence="2">
    <location>
        <begin position="4428"/>
        <end position="4446"/>
    </location>
</feature>
<feature type="region of interest" description="Disordered" evidence="1">
    <location>
        <begin position="1219"/>
        <end position="1256"/>
    </location>
</feature>
<dbReference type="InterPro" id="IPR013783">
    <property type="entry name" value="Ig-like_fold"/>
</dbReference>
<dbReference type="GO" id="GO:0016020">
    <property type="term" value="C:membrane"/>
    <property type="evidence" value="ECO:0007669"/>
    <property type="project" value="InterPro"/>
</dbReference>
<dbReference type="OrthoDB" id="189446at2759"/>
<evidence type="ECO:0000256" key="2">
    <source>
        <dbReference type="SAM" id="Phobius"/>
    </source>
</evidence>
<feature type="transmembrane region" description="Helical" evidence="2">
    <location>
        <begin position="4813"/>
        <end position="4839"/>
    </location>
</feature>
<dbReference type="Gene3D" id="2.60.40.60">
    <property type="entry name" value="Cadherins"/>
    <property type="match status" value="6"/>
</dbReference>
<dbReference type="PRINTS" id="PR00205">
    <property type="entry name" value="CADHERIN"/>
</dbReference>
<dbReference type="Pfam" id="PF07699">
    <property type="entry name" value="Ephrin_rec_like"/>
    <property type="match status" value="3"/>
</dbReference>
<accession>A0A9W7A6X8</accession>
<keyword evidence="6" id="KW-1185">Reference proteome</keyword>
<comment type="caution">
    <text evidence="5">The sequence shown here is derived from an EMBL/GenBank/DDBJ whole genome shotgun (WGS) entry which is preliminary data.</text>
</comment>
<feature type="domain" description="Cadherin" evidence="4">
    <location>
        <begin position="2402"/>
        <end position="2496"/>
    </location>
</feature>
<dbReference type="GO" id="GO:0005509">
    <property type="term" value="F:calcium ion binding"/>
    <property type="evidence" value="ECO:0007669"/>
    <property type="project" value="InterPro"/>
</dbReference>
<feature type="domain" description="Cadherin" evidence="4">
    <location>
        <begin position="1456"/>
        <end position="1600"/>
    </location>
</feature>
<dbReference type="Gene3D" id="2.10.50.10">
    <property type="entry name" value="Tumor Necrosis Factor Receptor, subunit A, domain 2"/>
    <property type="match status" value="7"/>
</dbReference>
<dbReference type="GO" id="GO:0007156">
    <property type="term" value="P:homophilic cell adhesion via plasma membrane adhesion molecules"/>
    <property type="evidence" value="ECO:0007669"/>
    <property type="project" value="InterPro"/>
</dbReference>
<gene>
    <name evidence="5" type="ORF">TrST_g104</name>
</gene>
<dbReference type="SMART" id="SM00261">
    <property type="entry name" value="FU"/>
    <property type="match status" value="5"/>
</dbReference>
<keyword evidence="2" id="KW-0472">Membrane</keyword>
<feature type="domain" description="Cadherin" evidence="4">
    <location>
        <begin position="1724"/>
        <end position="1830"/>
    </location>
</feature>
<keyword evidence="2" id="KW-0812">Transmembrane</keyword>
<feature type="domain" description="Cadherin" evidence="4">
    <location>
        <begin position="2258"/>
        <end position="2373"/>
    </location>
</feature>
<name>A0A9W7A6X8_9STRA</name>
<feature type="domain" description="Cadherin" evidence="4">
    <location>
        <begin position="1867"/>
        <end position="1956"/>
    </location>
</feature>
<evidence type="ECO:0000259" key="4">
    <source>
        <dbReference type="PROSITE" id="PS50268"/>
    </source>
</evidence>
<feature type="signal peptide" evidence="3">
    <location>
        <begin position="1"/>
        <end position="28"/>
    </location>
</feature>
<feature type="transmembrane region" description="Helical" evidence="2">
    <location>
        <begin position="4401"/>
        <end position="4421"/>
    </location>
</feature>
<dbReference type="SMART" id="SM00208">
    <property type="entry name" value="TNFR"/>
    <property type="match status" value="6"/>
</dbReference>
<dbReference type="CDD" id="cd11304">
    <property type="entry name" value="Cadherin_repeat"/>
    <property type="match status" value="6"/>
</dbReference>
<dbReference type="CDD" id="cd00185">
    <property type="entry name" value="TNFRSF"/>
    <property type="match status" value="2"/>
</dbReference>
<feature type="transmembrane region" description="Helical" evidence="2">
    <location>
        <begin position="4488"/>
        <end position="4510"/>
    </location>
</feature>
<feature type="compositionally biased region" description="Polar residues" evidence="1">
    <location>
        <begin position="1232"/>
        <end position="1244"/>
    </location>
</feature>
<evidence type="ECO:0000256" key="3">
    <source>
        <dbReference type="SAM" id="SignalP"/>
    </source>
</evidence>
<dbReference type="PANTHER" id="PTHR46967">
    <property type="entry name" value="INSULIN-LIKE GROWTH FACTOR BINDING PROTEIN,N-TERMINAL"/>
    <property type="match status" value="1"/>
</dbReference>
<dbReference type="SUPFAM" id="SSF81296">
    <property type="entry name" value="E set domains"/>
    <property type="match status" value="2"/>
</dbReference>
<dbReference type="SMART" id="SM01411">
    <property type="entry name" value="Ephrin_rec_like"/>
    <property type="match status" value="20"/>
</dbReference>
<dbReference type="Pfam" id="PF00028">
    <property type="entry name" value="Cadherin"/>
    <property type="match status" value="3"/>
</dbReference>
<feature type="transmembrane region" description="Helical" evidence="2">
    <location>
        <begin position="4689"/>
        <end position="4709"/>
    </location>
</feature>
<dbReference type="InterPro" id="IPR002126">
    <property type="entry name" value="Cadherin-like_dom"/>
</dbReference>
<feature type="transmembrane region" description="Helical" evidence="2">
    <location>
        <begin position="4593"/>
        <end position="4616"/>
    </location>
</feature>
<dbReference type="InterPro" id="IPR006212">
    <property type="entry name" value="Furin_repeat"/>
</dbReference>
<feature type="domain" description="Cadherin" evidence="4">
    <location>
        <begin position="2507"/>
        <end position="2619"/>
    </location>
</feature>
<keyword evidence="2" id="KW-1133">Transmembrane helix</keyword>
<proteinExistence type="predicted"/>
<dbReference type="CDD" id="cd00102">
    <property type="entry name" value="IPT"/>
    <property type="match status" value="1"/>
</dbReference>
<feature type="domain" description="Cadherin" evidence="4">
    <location>
        <begin position="1957"/>
        <end position="2073"/>
    </location>
</feature>
<dbReference type="InterPro" id="IPR002909">
    <property type="entry name" value="IPT_dom"/>
</dbReference>
<dbReference type="InterPro" id="IPR009030">
    <property type="entry name" value="Growth_fac_rcpt_cys_sf"/>
</dbReference>
<dbReference type="InterPro" id="IPR011641">
    <property type="entry name" value="Tyr-kin_ephrin_A/B_rcpt-like"/>
</dbReference>
<dbReference type="Pfam" id="PF01833">
    <property type="entry name" value="TIG"/>
    <property type="match status" value="1"/>
</dbReference>